<keyword evidence="2" id="KW-1185">Reference proteome</keyword>
<comment type="caution">
    <text evidence="1">The sequence shown here is derived from an EMBL/GenBank/DDBJ whole genome shotgun (WGS) entry which is preliminary data.</text>
</comment>
<sequence>MSRDSPIWKQIWSCEKLTWNQGKSLVYVPGESLTKPNLFANECISLITCNLISSEIRGLCLPDEPKEVRNRL</sequence>
<evidence type="ECO:0000313" key="1">
    <source>
        <dbReference type="EMBL" id="KAG5454609.1"/>
    </source>
</evidence>
<proteinExistence type="predicted"/>
<dbReference type="InParanoid" id="A0A3R7C8L3"/>
<reference evidence="1 2" key="2">
    <citation type="journal article" date="2021" name="Genomics">
        <title>High-quality reference genome for Clonorchis sinensis.</title>
        <authorList>
            <person name="Young N.D."/>
            <person name="Stroehlein A.J."/>
            <person name="Kinkar L."/>
            <person name="Wang T."/>
            <person name="Sohn W.M."/>
            <person name="Chang B.C.H."/>
            <person name="Kaur P."/>
            <person name="Weisz D."/>
            <person name="Dudchenko O."/>
            <person name="Aiden E.L."/>
            <person name="Korhonen P.K."/>
            <person name="Gasser R.B."/>
        </authorList>
    </citation>
    <scope>NUCLEOTIDE SEQUENCE [LARGE SCALE GENOMIC DNA]</scope>
    <source>
        <strain evidence="1">Cs-k2</strain>
    </source>
</reference>
<dbReference type="EMBL" id="NIRI02000005">
    <property type="protein sequence ID" value="KAG5454609.1"/>
    <property type="molecule type" value="Genomic_DNA"/>
</dbReference>
<accession>A0A3R7C8L3</accession>
<name>A0A3R7C8L3_CLOSI</name>
<reference evidence="1 2" key="1">
    <citation type="journal article" date="2018" name="Biotechnol. Adv.">
        <title>Improved genomic resources and new bioinformatic workflow for the carcinogenic parasite Clonorchis sinensis: Biotechnological implications.</title>
        <authorList>
            <person name="Wang D."/>
            <person name="Korhonen P.K."/>
            <person name="Gasser R.B."/>
            <person name="Young N.D."/>
        </authorList>
    </citation>
    <scope>NUCLEOTIDE SEQUENCE [LARGE SCALE GENOMIC DNA]</scope>
    <source>
        <strain evidence="1">Cs-k2</strain>
    </source>
</reference>
<protein>
    <submittedName>
        <fullName evidence="1">Uncharacterized protein</fullName>
    </submittedName>
</protein>
<dbReference type="Proteomes" id="UP000286415">
    <property type="component" value="Unassembled WGS sequence"/>
</dbReference>
<dbReference type="AlphaFoldDB" id="A0A3R7C8L3"/>
<organism evidence="1 2">
    <name type="scientific">Clonorchis sinensis</name>
    <name type="common">Chinese liver fluke</name>
    <dbReference type="NCBI Taxonomy" id="79923"/>
    <lineage>
        <taxon>Eukaryota</taxon>
        <taxon>Metazoa</taxon>
        <taxon>Spiralia</taxon>
        <taxon>Lophotrochozoa</taxon>
        <taxon>Platyhelminthes</taxon>
        <taxon>Trematoda</taxon>
        <taxon>Digenea</taxon>
        <taxon>Opisthorchiida</taxon>
        <taxon>Opisthorchiata</taxon>
        <taxon>Opisthorchiidae</taxon>
        <taxon>Clonorchis</taxon>
    </lineage>
</organism>
<gene>
    <name evidence="1" type="ORF">CSKR_112949</name>
</gene>
<evidence type="ECO:0000313" key="2">
    <source>
        <dbReference type="Proteomes" id="UP000286415"/>
    </source>
</evidence>